<feature type="domain" description="CheW-like" evidence="4">
    <location>
        <begin position="68"/>
        <end position="216"/>
    </location>
</feature>
<dbReference type="PANTHER" id="PTHR22617:SF45">
    <property type="entry name" value="CHEMOTAXIS PROTEIN CHEW"/>
    <property type="match status" value="1"/>
</dbReference>
<keyword evidence="6" id="KW-1185">Reference proteome</keyword>
<evidence type="ECO:0000256" key="3">
    <source>
        <dbReference type="ARBA" id="ARBA00022490"/>
    </source>
</evidence>
<dbReference type="InterPro" id="IPR002545">
    <property type="entry name" value="CheW-lke_dom"/>
</dbReference>
<proteinExistence type="predicted"/>
<dbReference type="STRING" id="497964.CfE428DRAFT_2818"/>
<keyword evidence="3" id="KW-0963">Cytoplasm</keyword>
<dbReference type="Pfam" id="PF01584">
    <property type="entry name" value="CheW"/>
    <property type="match status" value="1"/>
</dbReference>
<comment type="subcellular location">
    <subcellularLocation>
        <location evidence="1">Cytoplasm</location>
    </subcellularLocation>
</comment>
<dbReference type="SMART" id="SM00260">
    <property type="entry name" value="CheW"/>
    <property type="match status" value="1"/>
</dbReference>
<dbReference type="Gene3D" id="2.30.30.40">
    <property type="entry name" value="SH3 Domains"/>
    <property type="match status" value="1"/>
</dbReference>
<dbReference type="PANTHER" id="PTHR22617">
    <property type="entry name" value="CHEMOTAXIS SENSOR HISTIDINE KINASE-RELATED"/>
    <property type="match status" value="1"/>
</dbReference>
<dbReference type="GO" id="GO:0005829">
    <property type="term" value="C:cytosol"/>
    <property type="evidence" value="ECO:0007669"/>
    <property type="project" value="TreeGrafter"/>
</dbReference>
<protein>
    <recommendedName>
        <fullName evidence="2">Chemotaxis protein CheW</fullName>
    </recommendedName>
</protein>
<dbReference type="GO" id="GO:0006935">
    <property type="term" value="P:chemotaxis"/>
    <property type="evidence" value="ECO:0007669"/>
    <property type="project" value="InterPro"/>
</dbReference>
<dbReference type="eggNOG" id="COG0835">
    <property type="taxonomic scope" value="Bacteria"/>
</dbReference>
<name>B4D1N0_9BACT</name>
<organism evidence="5 6">
    <name type="scientific">Chthoniobacter flavus Ellin428</name>
    <dbReference type="NCBI Taxonomy" id="497964"/>
    <lineage>
        <taxon>Bacteria</taxon>
        <taxon>Pseudomonadati</taxon>
        <taxon>Verrucomicrobiota</taxon>
        <taxon>Spartobacteria</taxon>
        <taxon>Chthoniobacterales</taxon>
        <taxon>Chthoniobacteraceae</taxon>
        <taxon>Chthoniobacter</taxon>
    </lineage>
</organism>
<dbReference type="InterPro" id="IPR036061">
    <property type="entry name" value="CheW-like_dom_sf"/>
</dbReference>
<evidence type="ECO:0000313" key="6">
    <source>
        <dbReference type="Proteomes" id="UP000005824"/>
    </source>
</evidence>
<dbReference type="AlphaFoldDB" id="B4D1N0"/>
<sequence>MKLHDCWKQIGTWGDKSCPQLAEAVHCRNCPTYSAAAAQLLDREVDATYLAQSALEIRTVRQTVARDTDSAVVFRIGAEWLALPSHLVHEVGVLRPIHSLPHRRSATVLGIANVRGALLICISLHALLGIDKAPVVTSASRTLVHERLLVVGHEGERLVLPVDEVFGVHRFHAEQLGETPATVAKSTATYTRATLPWRDKTVGLLDEQLLFYSINKSLS</sequence>
<reference evidence="5 6" key="1">
    <citation type="journal article" date="2011" name="J. Bacteriol.">
        <title>Genome sequence of Chthoniobacter flavus Ellin428, an aerobic heterotrophic soil bacterium.</title>
        <authorList>
            <person name="Kant R."/>
            <person name="van Passel M.W."/>
            <person name="Palva A."/>
            <person name="Lucas S."/>
            <person name="Lapidus A."/>
            <person name="Glavina Del Rio T."/>
            <person name="Dalin E."/>
            <person name="Tice H."/>
            <person name="Bruce D."/>
            <person name="Goodwin L."/>
            <person name="Pitluck S."/>
            <person name="Larimer F.W."/>
            <person name="Land M.L."/>
            <person name="Hauser L."/>
            <person name="Sangwan P."/>
            <person name="de Vos W.M."/>
            <person name="Janssen P.H."/>
            <person name="Smidt H."/>
        </authorList>
    </citation>
    <scope>NUCLEOTIDE SEQUENCE [LARGE SCALE GENOMIC DNA]</scope>
    <source>
        <strain evidence="5 6">Ellin428</strain>
    </source>
</reference>
<dbReference type="Gene3D" id="2.40.50.180">
    <property type="entry name" value="CheA-289, Domain 4"/>
    <property type="match status" value="1"/>
</dbReference>
<dbReference type="RefSeq" id="WP_006980143.1">
    <property type="nucleotide sequence ID" value="NZ_ABVL01000007.1"/>
</dbReference>
<dbReference type="SUPFAM" id="SSF50341">
    <property type="entry name" value="CheW-like"/>
    <property type="match status" value="1"/>
</dbReference>
<dbReference type="Proteomes" id="UP000005824">
    <property type="component" value="Unassembled WGS sequence"/>
</dbReference>
<dbReference type="InterPro" id="IPR039315">
    <property type="entry name" value="CheW"/>
</dbReference>
<evidence type="ECO:0000256" key="2">
    <source>
        <dbReference type="ARBA" id="ARBA00021483"/>
    </source>
</evidence>
<dbReference type="InParanoid" id="B4D1N0"/>
<gene>
    <name evidence="5" type="ORF">CfE428DRAFT_2818</name>
</gene>
<dbReference type="GO" id="GO:0007165">
    <property type="term" value="P:signal transduction"/>
    <property type="evidence" value="ECO:0007669"/>
    <property type="project" value="InterPro"/>
</dbReference>
<dbReference type="PROSITE" id="PS50851">
    <property type="entry name" value="CHEW"/>
    <property type="match status" value="1"/>
</dbReference>
<evidence type="ECO:0000256" key="1">
    <source>
        <dbReference type="ARBA" id="ARBA00004496"/>
    </source>
</evidence>
<comment type="caution">
    <text evidence="5">The sequence shown here is derived from an EMBL/GenBank/DDBJ whole genome shotgun (WGS) entry which is preliminary data.</text>
</comment>
<accession>B4D1N0</accession>
<evidence type="ECO:0000259" key="4">
    <source>
        <dbReference type="PROSITE" id="PS50851"/>
    </source>
</evidence>
<evidence type="ECO:0000313" key="5">
    <source>
        <dbReference type="EMBL" id="EDY19642.1"/>
    </source>
</evidence>
<dbReference type="EMBL" id="ABVL01000007">
    <property type="protein sequence ID" value="EDY19642.1"/>
    <property type="molecule type" value="Genomic_DNA"/>
</dbReference>